<dbReference type="GO" id="GO:0005634">
    <property type="term" value="C:nucleus"/>
    <property type="evidence" value="ECO:0007669"/>
    <property type="project" value="UniProtKB-SubCell"/>
</dbReference>
<dbReference type="PANTHER" id="PTHR12363">
    <property type="entry name" value="TRANSPORTIN 3 AND IMPORTIN 13"/>
    <property type="match status" value="1"/>
</dbReference>
<dbReference type="InterPro" id="IPR016024">
    <property type="entry name" value="ARM-type_fold"/>
</dbReference>
<comment type="caution">
    <text evidence="5">The sequence shown here is derived from an EMBL/GenBank/DDBJ whole genome shotgun (WGS) entry which is preliminary data.</text>
</comment>
<accession>A0A2R5G6X6</accession>
<dbReference type="InterPro" id="IPR011989">
    <property type="entry name" value="ARM-like"/>
</dbReference>
<evidence type="ECO:0000256" key="4">
    <source>
        <dbReference type="ARBA" id="ARBA00023242"/>
    </source>
</evidence>
<dbReference type="Gene3D" id="1.25.10.10">
    <property type="entry name" value="Leucine-rich Repeat Variant"/>
    <property type="match status" value="1"/>
</dbReference>
<organism evidence="5 6">
    <name type="scientific">Hondaea fermentalgiana</name>
    <dbReference type="NCBI Taxonomy" id="2315210"/>
    <lineage>
        <taxon>Eukaryota</taxon>
        <taxon>Sar</taxon>
        <taxon>Stramenopiles</taxon>
        <taxon>Bigyra</taxon>
        <taxon>Labyrinthulomycetes</taxon>
        <taxon>Thraustochytrida</taxon>
        <taxon>Thraustochytriidae</taxon>
        <taxon>Hondaea</taxon>
    </lineage>
</organism>
<protein>
    <submittedName>
        <fullName evidence="5">Importin-13</fullName>
    </submittedName>
</protein>
<dbReference type="Proteomes" id="UP000241890">
    <property type="component" value="Unassembled WGS sequence"/>
</dbReference>
<gene>
    <name evidence="5" type="ORF">FCC1311_017672</name>
</gene>
<evidence type="ECO:0000256" key="1">
    <source>
        <dbReference type="ARBA" id="ARBA00004123"/>
    </source>
</evidence>
<dbReference type="GO" id="GO:0005737">
    <property type="term" value="C:cytoplasm"/>
    <property type="evidence" value="ECO:0007669"/>
    <property type="project" value="TreeGrafter"/>
</dbReference>
<dbReference type="SUPFAM" id="SSF48371">
    <property type="entry name" value="ARM repeat"/>
    <property type="match status" value="1"/>
</dbReference>
<name>A0A2R5G6X6_9STRA</name>
<dbReference type="EMBL" id="BEYU01000013">
    <property type="protein sequence ID" value="GBG25548.1"/>
    <property type="molecule type" value="Genomic_DNA"/>
</dbReference>
<evidence type="ECO:0000313" key="6">
    <source>
        <dbReference type="Proteomes" id="UP000241890"/>
    </source>
</evidence>
<dbReference type="PANTHER" id="PTHR12363:SF33">
    <property type="entry name" value="IMPORTIN-13"/>
    <property type="match status" value="1"/>
</dbReference>
<sequence>MATAEEVQNVIHVVYQNGAAENARREALAWLQNFSAKPESWATWLDLVASQAQQTQFFAANMIYTKVQKDWYDQPDAVKQDVHGRVLQLVREFVRDDSQRLSNRCLRRLCLALARMTVQTPSVLDMYMNEAWTLLSAGLDQQQQAGNSSAAGAERALFVATELLIVLPEEKEAEDPPSTASLSDTDPQGIAQRMRGVLAQVVEAVTQLMMKSDKSHIHARALEVLHAWASTGVDVPTLAQCNLLRPMLMSLVSCQELNVLEMASQALVACVKKDSPEAITGQEESPATLASFDELVEGILAARGRIAATCEANPSSSGQSHLSIEQDPATQEEVALSLCKLVVAVAEAQIDRVVVGATPSLLALVDIVMMFTAHHSRNVAILTLEFWHLVQDYSLSQRHESLREPCYLQLLEVLLRQSQIPEDASSGYEEDIPDDVQSFRNSGDGVKELFIVIMYVLGPRYVECMLSVLRGTQDWKAFEAALFALSSASRVINEQASKQDPRSATLRSFVETMLQELASLGLFGANGATLGAGVQVIGSFASFLARMDLGTIERNLECVIFALPFSDPVSRTGAEAFQRVCIASRLELALHADAVKTLATGIENAYQKFPTDPASHGEGSFAATKSVIFPLQARMKAIEGITRIASCMKLDAGRETLAVLLNPGLQRLFKAVNASDANVVAQELSVLCCAANYVDINVKSLKSPLDHPVSAILSEILPLLENITANAALQRDTEVVDALYSLISASFLSAKAVLLQHLDTLLTSAVTQFRITWSPSCVSCLGKAVEVFSSQPGAEAGFKNLFARLTESMVVCIQEGHVTSDPTVVSTFFNTSLTFLIFCPGAIFAASTGTATGASANGTMSHEGDSTLDTFLQILARCVSSDEVETLRSVAVFLTSLMSRLGGSAAAAAAAVGNANAAAKARSVAQYRPIFDNALGRNGRDLVKEIILALAATCPPTPLSRLAQGMADLAVRYPQLVQSAVYDVFVQNPSALSRLTDADKEALVTTIPFMAQGVGTRAKDAFLEFARLCRKQTSSDCFRQLMSSLRAPPEVIEIA</sequence>
<keyword evidence="3" id="KW-0813">Transport</keyword>
<proteinExistence type="inferred from homology"/>
<dbReference type="InterPro" id="IPR051345">
    <property type="entry name" value="Importin_beta-like_NTR"/>
</dbReference>
<dbReference type="AlphaFoldDB" id="A0A2R5G6X6"/>
<evidence type="ECO:0000256" key="2">
    <source>
        <dbReference type="ARBA" id="ARBA00007991"/>
    </source>
</evidence>
<evidence type="ECO:0000256" key="3">
    <source>
        <dbReference type="ARBA" id="ARBA00022448"/>
    </source>
</evidence>
<comment type="similarity">
    <text evidence="2">Belongs to the importin beta family.</text>
</comment>
<reference evidence="5 6" key="1">
    <citation type="submission" date="2017-12" db="EMBL/GenBank/DDBJ databases">
        <title>Sequencing, de novo assembly and annotation of complete genome of a new Thraustochytrid species, strain FCC1311.</title>
        <authorList>
            <person name="Sedici K."/>
            <person name="Godart F."/>
            <person name="Aiese Cigliano R."/>
            <person name="Sanseverino W."/>
            <person name="Barakat M."/>
            <person name="Ortet P."/>
            <person name="Marechal E."/>
            <person name="Cagnac O."/>
            <person name="Amato A."/>
        </authorList>
    </citation>
    <scope>NUCLEOTIDE SEQUENCE [LARGE SCALE GENOMIC DNA]</scope>
</reference>
<keyword evidence="4" id="KW-0539">Nucleus</keyword>
<dbReference type="Pfam" id="PF24138">
    <property type="entry name" value="TPR_TNPO3_IPO13_2nd"/>
    <property type="match status" value="1"/>
</dbReference>
<dbReference type="InterPro" id="IPR057941">
    <property type="entry name" value="TPR_TNPO3_IPO13_2nd"/>
</dbReference>
<evidence type="ECO:0000313" key="5">
    <source>
        <dbReference type="EMBL" id="GBG25548.1"/>
    </source>
</evidence>
<dbReference type="InParanoid" id="A0A2R5G6X6"/>
<comment type="subcellular location">
    <subcellularLocation>
        <location evidence="1">Nucleus</location>
    </subcellularLocation>
</comment>
<keyword evidence="6" id="KW-1185">Reference proteome</keyword>
<dbReference type="GO" id="GO:0006606">
    <property type="term" value="P:protein import into nucleus"/>
    <property type="evidence" value="ECO:0007669"/>
    <property type="project" value="TreeGrafter"/>
</dbReference>
<dbReference type="OrthoDB" id="435593at2759"/>